<evidence type="ECO:0000256" key="1">
    <source>
        <dbReference type="SAM" id="Phobius"/>
    </source>
</evidence>
<keyword evidence="1" id="KW-0472">Membrane</keyword>
<comment type="caution">
    <text evidence="2">The sequence shown here is derived from an EMBL/GenBank/DDBJ whole genome shotgun (WGS) entry which is preliminary data.</text>
</comment>
<dbReference type="Proteomes" id="UP000612352">
    <property type="component" value="Unassembled WGS sequence"/>
</dbReference>
<keyword evidence="1" id="KW-0812">Transmembrane</keyword>
<keyword evidence="3" id="KW-1185">Reference proteome</keyword>
<organism evidence="2 3">
    <name type="scientific">Brachybacterium halotolerans</name>
    <dbReference type="NCBI Taxonomy" id="2795215"/>
    <lineage>
        <taxon>Bacteria</taxon>
        <taxon>Bacillati</taxon>
        <taxon>Actinomycetota</taxon>
        <taxon>Actinomycetes</taxon>
        <taxon>Micrococcales</taxon>
        <taxon>Dermabacteraceae</taxon>
        <taxon>Brachybacterium</taxon>
    </lineage>
</organism>
<accession>A0ABS1BEF9</accession>
<evidence type="ECO:0000313" key="2">
    <source>
        <dbReference type="EMBL" id="MBK0333034.1"/>
    </source>
</evidence>
<sequence length="80" mass="8726">MKYLAIALILGLLALRLLRGRWGSRFLGVSGRVVDIVYVAALVIAGVAAVATKYWLLLALVVVLLVLRIIEAVRSRAPRD</sequence>
<evidence type="ECO:0000313" key="3">
    <source>
        <dbReference type="Proteomes" id="UP000612352"/>
    </source>
</evidence>
<proteinExistence type="predicted"/>
<feature type="transmembrane region" description="Helical" evidence="1">
    <location>
        <begin position="36"/>
        <end position="67"/>
    </location>
</feature>
<dbReference type="EMBL" id="JAEDAJ010000018">
    <property type="protein sequence ID" value="MBK0333034.1"/>
    <property type="molecule type" value="Genomic_DNA"/>
</dbReference>
<keyword evidence="1" id="KW-1133">Transmembrane helix</keyword>
<dbReference type="RefSeq" id="WP_200503902.1">
    <property type="nucleotide sequence ID" value="NZ_JAEDAJ010000018.1"/>
</dbReference>
<reference evidence="2 3" key="1">
    <citation type="submission" date="2020-12" db="EMBL/GenBank/DDBJ databases">
        <title>Brachybacterium sp. MASK1Z-5, whole genome shotgun sequence.</title>
        <authorList>
            <person name="Tuo L."/>
        </authorList>
    </citation>
    <scope>NUCLEOTIDE SEQUENCE [LARGE SCALE GENOMIC DNA]</scope>
    <source>
        <strain evidence="2 3">MASK1Z-5</strain>
    </source>
</reference>
<evidence type="ECO:0008006" key="4">
    <source>
        <dbReference type="Google" id="ProtNLM"/>
    </source>
</evidence>
<gene>
    <name evidence="2" type="ORF">I8D64_16650</name>
</gene>
<protein>
    <recommendedName>
        <fullName evidence="4">DUF1622 domain-containing protein</fullName>
    </recommendedName>
</protein>
<name>A0ABS1BEF9_9MICO</name>